<evidence type="ECO:0000256" key="7">
    <source>
        <dbReference type="ARBA" id="ARBA00022984"/>
    </source>
</evidence>
<dbReference type="EMBL" id="CP027668">
    <property type="protein sequence ID" value="AVO44392.1"/>
    <property type="molecule type" value="Genomic_DNA"/>
</dbReference>
<dbReference type="InterPro" id="IPR038063">
    <property type="entry name" value="Transpep_catalytic_dom"/>
</dbReference>
<proteinExistence type="inferred from homology"/>
<dbReference type="CDD" id="cd16913">
    <property type="entry name" value="YkuD_like"/>
    <property type="match status" value="1"/>
</dbReference>
<dbReference type="RefSeq" id="WP_106747722.1">
    <property type="nucleotide sequence ID" value="NZ_CP027668.1"/>
</dbReference>
<dbReference type="GO" id="GO:0071972">
    <property type="term" value="F:peptidoglycan L,D-transpeptidase activity"/>
    <property type="evidence" value="ECO:0007669"/>
    <property type="project" value="TreeGrafter"/>
</dbReference>
<dbReference type="GO" id="GO:0016757">
    <property type="term" value="F:glycosyltransferase activity"/>
    <property type="evidence" value="ECO:0007669"/>
    <property type="project" value="UniProtKB-KW"/>
</dbReference>
<dbReference type="GO" id="GO:0071555">
    <property type="term" value="P:cell wall organization"/>
    <property type="evidence" value="ECO:0007669"/>
    <property type="project" value="UniProtKB-UniRule"/>
</dbReference>
<accession>A0A2S0N8B4</accession>
<dbReference type="UniPathway" id="UPA00219"/>
<evidence type="ECO:0000313" key="12">
    <source>
        <dbReference type="Proteomes" id="UP000237889"/>
    </source>
</evidence>
<sequence>MQNDFESAASPSTATVGEPLRLSRRLFVLAAPAILTTACTTAGGGSGSYGTVTEGRVTLPAMDTSGVNPRWLRQTVAYSGSEAPGTVVVRPSERHLYFVTGRGTAIRYGVGVGRQGALWHGRAVIGRKGSWPNWTPTANMIRYDPRNARYAGGMPGGINNPLGARALYLHRGGRDTMYRLHGTNVPSSIGTAVSSGCIRLFNHDIIDLHDRVRIGTPVVVLAG</sequence>
<evidence type="ECO:0000256" key="1">
    <source>
        <dbReference type="ARBA" id="ARBA00004752"/>
    </source>
</evidence>
<feature type="active site" description="Nucleophile" evidence="9">
    <location>
        <position position="197"/>
    </location>
</feature>
<keyword evidence="7 9" id="KW-0573">Peptidoglycan synthesis</keyword>
<evidence type="ECO:0000256" key="5">
    <source>
        <dbReference type="ARBA" id="ARBA00022801"/>
    </source>
</evidence>
<evidence type="ECO:0000313" key="11">
    <source>
        <dbReference type="EMBL" id="AVO44392.1"/>
    </source>
</evidence>
<dbReference type="PROSITE" id="PS52029">
    <property type="entry name" value="LD_TPASE"/>
    <property type="match status" value="1"/>
</dbReference>
<comment type="similarity">
    <text evidence="2">Belongs to the YkuD family.</text>
</comment>
<evidence type="ECO:0000256" key="3">
    <source>
        <dbReference type="ARBA" id="ARBA00022676"/>
    </source>
</evidence>
<feature type="domain" description="L,D-TPase catalytic" evidence="10">
    <location>
        <begin position="85"/>
        <end position="221"/>
    </location>
</feature>
<keyword evidence="12" id="KW-1185">Reference proteome</keyword>
<dbReference type="InterPro" id="IPR050979">
    <property type="entry name" value="LD-transpeptidase"/>
</dbReference>
<evidence type="ECO:0000256" key="8">
    <source>
        <dbReference type="ARBA" id="ARBA00023316"/>
    </source>
</evidence>
<dbReference type="OrthoDB" id="9795305at2"/>
<dbReference type="GO" id="GO:0005576">
    <property type="term" value="C:extracellular region"/>
    <property type="evidence" value="ECO:0007669"/>
    <property type="project" value="TreeGrafter"/>
</dbReference>
<keyword evidence="3" id="KW-0328">Glycosyltransferase</keyword>
<reference evidence="11 12" key="1">
    <citation type="submission" date="2018-03" db="EMBL/GenBank/DDBJ databases">
        <title>Genome sequencing of Phreatobacter sp.</title>
        <authorList>
            <person name="Kim S.-J."/>
            <person name="Heo J."/>
            <person name="Kwon S.-W."/>
        </authorList>
    </citation>
    <scope>NUCLEOTIDE SEQUENCE [LARGE SCALE GENOMIC DNA]</scope>
    <source>
        <strain evidence="11 12">S-12</strain>
    </source>
</reference>
<dbReference type="PANTHER" id="PTHR30582:SF24">
    <property type="entry name" value="L,D-TRANSPEPTIDASE ERFK_SRFK-RELATED"/>
    <property type="match status" value="1"/>
</dbReference>
<dbReference type="GO" id="GO:0008360">
    <property type="term" value="P:regulation of cell shape"/>
    <property type="evidence" value="ECO:0007669"/>
    <property type="project" value="UniProtKB-UniRule"/>
</dbReference>
<dbReference type="Gene3D" id="2.40.440.10">
    <property type="entry name" value="L,D-transpeptidase catalytic domain-like"/>
    <property type="match status" value="1"/>
</dbReference>
<keyword evidence="5" id="KW-0378">Hydrolase</keyword>
<dbReference type="InterPro" id="IPR005490">
    <property type="entry name" value="LD_TPept_cat_dom"/>
</dbReference>
<evidence type="ECO:0000259" key="10">
    <source>
        <dbReference type="PROSITE" id="PS52029"/>
    </source>
</evidence>
<evidence type="ECO:0000256" key="4">
    <source>
        <dbReference type="ARBA" id="ARBA00022679"/>
    </source>
</evidence>
<dbReference type="KEGG" id="phr:C6569_04560"/>
<dbReference type="FunFam" id="2.40.440.10:FF:000002">
    <property type="entry name" value="L,D-transpeptidase ErfK/SrfK"/>
    <property type="match status" value="1"/>
</dbReference>
<keyword evidence="8 9" id="KW-0961">Cell wall biogenesis/degradation</keyword>
<evidence type="ECO:0000256" key="2">
    <source>
        <dbReference type="ARBA" id="ARBA00005992"/>
    </source>
</evidence>
<evidence type="ECO:0000256" key="6">
    <source>
        <dbReference type="ARBA" id="ARBA00022960"/>
    </source>
</evidence>
<dbReference type="AlphaFoldDB" id="A0A2S0N8B4"/>
<gene>
    <name evidence="11" type="ORF">C6569_04560</name>
</gene>
<keyword evidence="4" id="KW-0808">Transferase</keyword>
<organism evidence="11 12">
    <name type="scientific">Phreatobacter cathodiphilus</name>
    <dbReference type="NCBI Taxonomy" id="1868589"/>
    <lineage>
        <taxon>Bacteria</taxon>
        <taxon>Pseudomonadati</taxon>
        <taxon>Pseudomonadota</taxon>
        <taxon>Alphaproteobacteria</taxon>
        <taxon>Hyphomicrobiales</taxon>
        <taxon>Phreatobacteraceae</taxon>
        <taxon>Phreatobacter</taxon>
    </lineage>
</organism>
<evidence type="ECO:0000256" key="9">
    <source>
        <dbReference type="PROSITE-ProRule" id="PRU01373"/>
    </source>
</evidence>
<dbReference type="SUPFAM" id="SSF141523">
    <property type="entry name" value="L,D-transpeptidase catalytic domain-like"/>
    <property type="match status" value="1"/>
</dbReference>
<dbReference type="Pfam" id="PF03734">
    <property type="entry name" value="YkuD"/>
    <property type="match status" value="1"/>
</dbReference>
<dbReference type="Proteomes" id="UP000237889">
    <property type="component" value="Chromosome"/>
</dbReference>
<name>A0A2S0N8B4_9HYPH</name>
<comment type="pathway">
    <text evidence="1 9">Cell wall biogenesis; peptidoglycan biosynthesis.</text>
</comment>
<dbReference type="GO" id="GO:0018104">
    <property type="term" value="P:peptidoglycan-protein cross-linking"/>
    <property type="evidence" value="ECO:0007669"/>
    <property type="project" value="TreeGrafter"/>
</dbReference>
<feature type="active site" description="Proton donor/acceptor" evidence="9">
    <location>
        <position position="181"/>
    </location>
</feature>
<dbReference type="PANTHER" id="PTHR30582">
    <property type="entry name" value="L,D-TRANSPEPTIDASE"/>
    <property type="match status" value="1"/>
</dbReference>
<protein>
    <recommendedName>
        <fullName evidence="10">L,D-TPase catalytic domain-containing protein</fullName>
    </recommendedName>
</protein>
<keyword evidence="6 9" id="KW-0133">Cell shape</keyword>